<protein>
    <submittedName>
        <fullName evidence="6">Putative receptor-like protein kinase</fullName>
    </submittedName>
</protein>
<gene>
    <name evidence="6" type="ORF">G2W53_035271</name>
</gene>
<organism evidence="6 7">
    <name type="scientific">Senna tora</name>
    <dbReference type="NCBI Taxonomy" id="362788"/>
    <lineage>
        <taxon>Eukaryota</taxon>
        <taxon>Viridiplantae</taxon>
        <taxon>Streptophyta</taxon>
        <taxon>Embryophyta</taxon>
        <taxon>Tracheophyta</taxon>
        <taxon>Spermatophyta</taxon>
        <taxon>Magnoliopsida</taxon>
        <taxon>eudicotyledons</taxon>
        <taxon>Gunneridae</taxon>
        <taxon>Pentapetalae</taxon>
        <taxon>rosids</taxon>
        <taxon>fabids</taxon>
        <taxon>Fabales</taxon>
        <taxon>Fabaceae</taxon>
        <taxon>Caesalpinioideae</taxon>
        <taxon>Cassia clade</taxon>
        <taxon>Senna</taxon>
    </lineage>
</organism>
<dbReference type="InterPro" id="IPR052059">
    <property type="entry name" value="CR_Ser/Thr_kinase"/>
</dbReference>
<keyword evidence="4" id="KW-0067">ATP-binding</keyword>
<dbReference type="AlphaFoldDB" id="A0A834SSJ3"/>
<evidence type="ECO:0000256" key="3">
    <source>
        <dbReference type="ARBA" id="ARBA00022777"/>
    </source>
</evidence>
<proteinExistence type="predicted"/>
<dbReference type="Proteomes" id="UP000634136">
    <property type="component" value="Unassembled WGS sequence"/>
</dbReference>
<keyword evidence="7" id="KW-1185">Reference proteome</keyword>
<evidence type="ECO:0000256" key="2">
    <source>
        <dbReference type="ARBA" id="ARBA00022741"/>
    </source>
</evidence>
<name>A0A834SSJ3_9FABA</name>
<keyword evidence="1" id="KW-0808">Transferase</keyword>
<dbReference type="GO" id="GO:0005524">
    <property type="term" value="F:ATP binding"/>
    <property type="evidence" value="ECO:0007669"/>
    <property type="project" value="UniProtKB-KW"/>
</dbReference>
<keyword evidence="3 6" id="KW-0418">Kinase</keyword>
<evidence type="ECO:0000313" key="7">
    <source>
        <dbReference type="Proteomes" id="UP000634136"/>
    </source>
</evidence>
<comment type="caution">
    <text evidence="6">The sequence shown here is derived from an EMBL/GenBank/DDBJ whole genome shotgun (WGS) entry which is preliminary data.</text>
</comment>
<sequence>MPELISGKRNSEFIPPPLSQGEKKLMQSACLIGHTNLHRRGRSLELLDPAIAALTVEDTEQVINCIEIALLCVQGVPVERPDREVVLSMLTMNHVRREASTILGPGVLGYHDHRMAMADFLSVEECLKMRVDEIEAQAQKEQKTANNTRVDAIE</sequence>
<dbReference type="GO" id="GO:0016301">
    <property type="term" value="F:kinase activity"/>
    <property type="evidence" value="ECO:0007669"/>
    <property type="project" value="UniProtKB-KW"/>
</dbReference>
<dbReference type="EMBL" id="JAAIUW010000011">
    <property type="protein sequence ID" value="KAF7808528.1"/>
    <property type="molecule type" value="Genomic_DNA"/>
</dbReference>
<evidence type="ECO:0000256" key="1">
    <source>
        <dbReference type="ARBA" id="ARBA00022679"/>
    </source>
</evidence>
<evidence type="ECO:0000313" key="6">
    <source>
        <dbReference type="EMBL" id="KAF7808528.1"/>
    </source>
</evidence>
<feature type="coiled-coil region" evidence="5">
    <location>
        <begin position="124"/>
        <end position="151"/>
    </location>
</feature>
<keyword evidence="5" id="KW-0175">Coiled coil</keyword>
<dbReference type="PANTHER" id="PTHR47973">
    <property type="entry name" value="CYSTEINE-RICH RECEPTOR-LIKE PROTEIN KINASE 3"/>
    <property type="match status" value="1"/>
</dbReference>
<evidence type="ECO:0000256" key="5">
    <source>
        <dbReference type="SAM" id="Coils"/>
    </source>
</evidence>
<keyword evidence="2" id="KW-0547">Nucleotide-binding</keyword>
<keyword evidence="6" id="KW-0675">Receptor</keyword>
<reference evidence="6" key="1">
    <citation type="submission" date="2020-09" db="EMBL/GenBank/DDBJ databases">
        <title>Genome-Enabled Discovery of Anthraquinone Biosynthesis in Senna tora.</title>
        <authorList>
            <person name="Kang S.-H."/>
            <person name="Pandey R.P."/>
            <person name="Lee C.-M."/>
            <person name="Sim J.-S."/>
            <person name="Jeong J.-T."/>
            <person name="Choi B.-S."/>
            <person name="Jung M."/>
            <person name="Ginzburg D."/>
            <person name="Zhao K."/>
            <person name="Won S.Y."/>
            <person name="Oh T.-J."/>
            <person name="Yu Y."/>
            <person name="Kim N.-H."/>
            <person name="Lee O.R."/>
            <person name="Lee T.-H."/>
            <person name="Bashyal P."/>
            <person name="Kim T.-S."/>
            <person name="Lee W.-H."/>
            <person name="Kawkins C."/>
            <person name="Kim C.-K."/>
            <person name="Kim J.S."/>
            <person name="Ahn B.O."/>
            <person name="Rhee S.Y."/>
            <person name="Sohng J.K."/>
        </authorList>
    </citation>
    <scope>NUCLEOTIDE SEQUENCE</scope>
    <source>
        <tissue evidence="6">Leaf</tissue>
    </source>
</reference>
<evidence type="ECO:0000256" key="4">
    <source>
        <dbReference type="ARBA" id="ARBA00022840"/>
    </source>
</evidence>
<accession>A0A834SSJ3</accession>